<dbReference type="EMBL" id="ACEC01000097">
    <property type="protein sequence ID" value="EEG29512.1"/>
    <property type="molecule type" value="Genomic_DNA"/>
</dbReference>
<keyword evidence="7" id="KW-0444">Lipid biosynthesis</keyword>
<evidence type="ECO:0000256" key="18">
    <source>
        <dbReference type="SAM" id="Phobius"/>
    </source>
</evidence>
<dbReference type="InterPro" id="IPR043130">
    <property type="entry name" value="CDP-OH_PTrfase_TM_dom"/>
</dbReference>
<dbReference type="PANTHER" id="PTHR14269">
    <property type="entry name" value="CDP-DIACYLGLYCEROL--GLYCEROL-3-PHOSPHATE 3-PHOSPHATIDYLTRANSFERASE-RELATED"/>
    <property type="match status" value="1"/>
</dbReference>
<gene>
    <name evidence="19" type="ORF">CLOSTMETH_02874</name>
</gene>
<comment type="caution">
    <text evidence="19">The sequence shown here is derived from an EMBL/GenBank/DDBJ whole genome shotgun (WGS) entry which is preliminary data.</text>
</comment>
<evidence type="ECO:0000256" key="16">
    <source>
        <dbReference type="ARBA" id="ARBA00048586"/>
    </source>
</evidence>
<organism evidence="19 20">
    <name type="scientific">[Clostridium] methylpentosum DSM 5476</name>
    <dbReference type="NCBI Taxonomy" id="537013"/>
    <lineage>
        <taxon>Bacteria</taxon>
        <taxon>Bacillati</taxon>
        <taxon>Bacillota</taxon>
        <taxon>Clostridia</taxon>
        <taxon>Eubacteriales</taxon>
        <taxon>Oscillospiraceae</taxon>
        <taxon>Oscillospiraceae incertae sedis</taxon>
    </lineage>
</organism>
<evidence type="ECO:0000256" key="1">
    <source>
        <dbReference type="ARBA" id="ARBA00003973"/>
    </source>
</evidence>
<dbReference type="HOGENOM" id="CLU_051314_6_3_9"/>
<evidence type="ECO:0000256" key="17">
    <source>
        <dbReference type="RuleBase" id="RU003750"/>
    </source>
</evidence>
<evidence type="ECO:0000313" key="20">
    <source>
        <dbReference type="Proteomes" id="UP000003340"/>
    </source>
</evidence>
<evidence type="ECO:0000256" key="13">
    <source>
        <dbReference type="ARBA" id="ARBA00023209"/>
    </source>
</evidence>
<dbReference type="GO" id="GO:0006655">
    <property type="term" value="P:phosphatidylglycerol biosynthetic process"/>
    <property type="evidence" value="ECO:0007669"/>
    <property type="project" value="UniProtKB-UniPathway"/>
</dbReference>
<evidence type="ECO:0000256" key="9">
    <source>
        <dbReference type="ARBA" id="ARBA00022692"/>
    </source>
</evidence>
<keyword evidence="13" id="KW-0594">Phospholipid biosynthesis</keyword>
<comment type="subcellular location">
    <subcellularLocation>
        <location evidence="2">Membrane</location>
        <topology evidence="2">Multi-pass membrane protein</topology>
    </subcellularLocation>
</comment>
<dbReference type="PIRSF" id="PIRSF000847">
    <property type="entry name" value="Phos_ph_gly_syn"/>
    <property type="match status" value="1"/>
</dbReference>
<keyword evidence="12 18" id="KW-0472">Membrane</keyword>
<evidence type="ECO:0000256" key="12">
    <source>
        <dbReference type="ARBA" id="ARBA00023136"/>
    </source>
</evidence>
<reference evidence="19 20" key="1">
    <citation type="submission" date="2009-01" db="EMBL/GenBank/DDBJ databases">
        <authorList>
            <person name="Fulton L."/>
            <person name="Clifton S."/>
            <person name="Fulton B."/>
            <person name="Xu J."/>
            <person name="Minx P."/>
            <person name="Pepin K.H."/>
            <person name="Johnson M."/>
            <person name="Bhonagiri V."/>
            <person name="Nash W.E."/>
            <person name="Mardis E.R."/>
            <person name="Wilson R.K."/>
        </authorList>
    </citation>
    <scope>NUCLEOTIDE SEQUENCE [LARGE SCALE GENOMIC DNA]</scope>
    <source>
        <strain evidence="19 20">DSM 5476</strain>
    </source>
</reference>
<comment type="pathway">
    <text evidence="3">Phospholipid metabolism; phosphatidylglycerol biosynthesis; phosphatidylglycerol from CDP-diacylglycerol: step 1/2.</text>
</comment>
<keyword evidence="14" id="KW-1208">Phospholipid metabolism</keyword>
<comment type="catalytic activity">
    <reaction evidence="16">
        <text>a CDP-1,2-diacyl-sn-glycerol + sn-glycerol 3-phosphate = a 1,2-diacyl-sn-glycero-3-phospho-(1'-sn-glycero-3'-phosphate) + CMP + H(+)</text>
        <dbReference type="Rhea" id="RHEA:12593"/>
        <dbReference type="ChEBI" id="CHEBI:15378"/>
        <dbReference type="ChEBI" id="CHEBI:57597"/>
        <dbReference type="ChEBI" id="CHEBI:58332"/>
        <dbReference type="ChEBI" id="CHEBI:60110"/>
        <dbReference type="ChEBI" id="CHEBI:60377"/>
        <dbReference type="EC" id="2.7.8.5"/>
    </reaction>
</comment>
<dbReference type="UniPathway" id="UPA00084">
    <property type="reaction ID" value="UER00503"/>
</dbReference>
<sequence length="178" mass="19485">MSIPNILSIFRIVLIPVFIVCYLMLPDEMGWVPALVLVVSGATDVVDGYIARHFNMVTQLGKVLDPLADKLTLAAVVITVAINIPMLIPLAVIYVAKELLMLIGGLLIVKSGIKIQSSKWFGKLATVVFYIAMFIIILVPGLPQAVTVFLAALVAVMVLFAFGMYVNEFVKIKRTNHK</sequence>
<feature type="transmembrane region" description="Helical" evidence="18">
    <location>
        <begin position="145"/>
        <end position="166"/>
    </location>
</feature>
<dbReference type="InterPro" id="IPR048254">
    <property type="entry name" value="CDP_ALCOHOL_P_TRANSF_CS"/>
</dbReference>
<comment type="similarity">
    <text evidence="4 17">Belongs to the CDP-alcohol phosphatidyltransferase class-I family.</text>
</comment>
<dbReference type="STRING" id="537013.CLOSTMETH_02874"/>
<dbReference type="Pfam" id="PF01066">
    <property type="entry name" value="CDP-OH_P_transf"/>
    <property type="match status" value="1"/>
</dbReference>
<reference evidence="19 20" key="2">
    <citation type="submission" date="2009-02" db="EMBL/GenBank/DDBJ databases">
        <title>Draft genome sequence of Clostridium methylpentosum (DSM 5476).</title>
        <authorList>
            <person name="Sudarsanam P."/>
            <person name="Ley R."/>
            <person name="Guruge J."/>
            <person name="Turnbaugh P.J."/>
            <person name="Mahowald M."/>
            <person name="Liep D."/>
            <person name="Gordon J."/>
        </authorList>
    </citation>
    <scope>NUCLEOTIDE SEQUENCE [LARGE SCALE GENOMIC DNA]</scope>
    <source>
        <strain evidence="19 20">DSM 5476</strain>
    </source>
</reference>
<evidence type="ECO:0000256" key="3">
    <source>
        <dbReference type="ARBA" id="ARBA00005042"/>
    </source>
</evidence>
<feature type="transmembrane region" description="Helical" evidence="18">
    <location>
        <begin position="120"/>
        <end position="139"/>
    </location>
</feature>
<keyword evidence="11" id="KW-0443">Lipid metabolism</keyword>
<dbReference type="InterPro" id="IPR050324">
    <property type="entry name" value="CDP-alcohol_PTase-I"/>
</dbReference>
<dbReference type="InterPro" id="IPR000462">
    <property type="entry name" value="CDP-OH_P_trans"/>
</dbReference>
<dbReference type="Proteomes" id="UP000003340">
    <property type="component" value="Unassembled WGS sequence"/>
</dbReference>
<evidence type="ECO:0000256" key="4">
    <source>
        <dbReference type="ARBA" id="ARBA00010441"/>
    </source>
</evidence>
<dbReference type="GO" id="GO:0008444">
    <property type="term" value="F:CDP-diacylglycerol-glycerol-3-phosphate 3-phosphatidyltransferase activity"/>
    <property type="evidence" value="ECO:0007669"/>
    <property type="project" value="UniProtKB-EC"/>
</dbReference>
<dbReference type="EC" id="2.7.8.5" evidence="5"/>
<keyword evidence="8 17" id="KW-0808">Transferase</keyword>
<evidence type="ECO:0000256" key="10">
    <source>
        <dbReference type="ARBA" id="ARBA00022989"/>
    </source>
</evidence>
<evidence type="ECO:0000256" key="11">
    <source>
        <dbReference type="ARBA" id="ARBA00023098"/>
    </source>
</evidence>
<feature type="transmembrane region" description="Helical" evidence="18">
    <location>
        <begin position="71"/>
        <end position="88"/>
    </location>
</feature>
<dbReference type="AlphaFoldDB" id="C0EG81"/>
<dbReference type="eggNOG" id="COG0558">
    <property type="taxonomic scope" value="Bacteria"/>
</dbReference>
<keyword evidence="10 18" id="KW-1133">Transmembrane helix</keyword>
<dbReference type="PANTHER" id="PTHR14269:SF62">
    <property type="entry name" value="CDP-DIACYLGLYCEROL--GLYCEROL-3-PHOSPHATE 3-PHOSPHATIDYLTRANSFERASE 1, CHLOROPLASTIC"/>
    <property type="match status" value="1"/>
</dbReference>
<evidence type="ECO:0000256" key="7">
    <source>
        <dbReference type="ARBA" id="ARBA00022516"/>
    </source>
</evidence>
<keyword evidence="20" id="KW-1185">Reference proteome</keyword>
<evidence type="ECO:0000256" key="15">
    <source>
        <dbReference type="ARBA" id="ARBA00033018"/>
    </source>
</evidence>
<evidence type="ECO:0000256" key="8">
    <source>
        <dbReference type="ARBA" id="ARBA00022679"/>
    </source>
</evidence>
<keyword evidence="9 18" id="KW-0812">Transmembrane</keyword>
<protein>
    <recommendedName>
        <fullName evidence="6">CDP-diacylglycerol--glycerol-3-phosphate 3-phosphatidyltransferase</fullName>
        <ecNumber evidence="5">2.7.8.5</ecNumber>
    </recommendedName>
    <alternativeName>
        <fullName evidence="15">Phosphatidylglycerophosphate synthase</fullName>
    </alternativeName>
</protein>
<comment type="function">
    <text evidence="1">This protein catalyzes the committed step to the synthesis of the acidic phospholipids.</text>
</comment>
<evidence type="ECO:0000313" key="19">
    <source>
        <dbReference type="EMBL" id="EEG29512.1"/>
    </source>
</evidence>
<dbReference type="GO" id="GO:0016020">
    <property type="term" value="C:membrane"/>
    <property type="evidence" value="ECO:0007669"/>
    <property type="project" value="UniProtKB-SubCell"/>
</dbReference>
<evidence type="ECO:0000256" key="5">
    <source>
        <dbReference type="ARBA" id="ARBA00013170"/>
    </source>
</evidence>
<evidence type="ECO:0000256" key="2">
    <source>
        <dbReference type="ARBA" id="ARBA00004141"/>
    </source>
</evidence>
<dbReference type="InterPro" id="IPR004570">
    <property type="entry name" value="Phosphatidylglycerol_P_synth"/>
</dbReference>
<feature type="transmembrane region" description="Helical" evidence="18">
    <location>
        <begin position="7"/>
        <end position="25"/>
    </location>
</feature>
<proteinExistence type="inferred from homology"/>
<evidence type="ECO:0000256" key="14">
    <source>
        <dbReference type="ARBA" id="ARBA00023264"/>
    </source>
</evidence>
<accession>C0EG81</accession>
<dbReference type="Gene3D" id="1.20.120.1760">
    <property type="match status" value="1"/>
</dbReference>
<evidence type="ECO:0000256" key="6">
    <source>
        <dbReference type="ARBA" id="ARBA00014944"/>
    </source>
</evidence>
<name>C0EG81_9FIRM</name>
<dbReference type="PROSITE" id="PS00379">
    <property type="entry name" value="CDP_ALCOHOL_P_TRANSF"/>
    <property type="match status" value="1"/>
</dbReference>